<evidence type="ECO:0000313" key="2">
    <source>
        <dbReference type="Proteomes" id="UP000235145"/>
    </source>
</evidence>
<keyword evidence="2" id="KW-1185">Reference proteome</keyword>
<proteinExistence type="predicted"/>
<organism evidence="1 2">
    <name type="scientific">Lactuca sativa</name>
    <name type="common">Garden lettuce</name>
    <dbReference type="NCBI Taxonomy" id="4236"/>
    <lineage>
        <taxon>Eukaryota</taxon>
        <taxon>Viridiplantae</taxon>
        <taxon>Streptophyta</taxon>
        <taxon>Embryophyta</taxon>
        <taxon>Tracheophyta</taxon>
        <taxon>Spermatophyta</taxon>
        <taxon>Magnoliopsida</taxon>
        <taxon>eudicotyledons</taxon>
        <taxon>Gunneridae</taxon>
        <taxon>Pentapetalae</taxon>
        <taxon>asterids</taxon>
        <taxon>campanulids</taxon>
        <taxon>Asterales</taxon>
        <taxon>Asteraceae</taxon>
        <taxon>Cichorioideae</taxon>
        <taxon>Cichorieae</taxon>
        <taxon>Lactucinae</taxon>
        <taxon>Lactuca</taxon>
    </lineage>
</organism>
<name>A0A9R1W017_LACSA</name>
<gene>
    <name evidence="1" type="ORF">LSAT_V11C300119730</name>
</gene>
<dbReference type="AlphaFoldDB" id="A0A9R1W017"/>
<accession>A0A9R1W017</accession>
<comment type="caution">
    <text evidence="1">The sequence shown here is derived from an EMBL/GenBank/DDBJ whole genome shotgun (WGS) entry which is preliminary data.</text>
</comment>
<dbReference type="Proteomes" id="UP000235145">
    <property type="component" value="Unassembled WGS sequence"/>
</dbReference>
<protein>
    <submittedName>
        <fullName evidence="1">Uncharacterized protein</fullName>
    </submittedName>
</protein>
<evidence type="ECO:0000313" key="1">
    <source>
        <dbReference type="EMBL" id="KAJ0215821.1"/>
    </source>
</evidence>
<reference evidence="1 2" key="1">
    <citation type="journal article" date="2017" name="Nat. Commun.">
        <title>Genome assembly with in vitro proximity ligation data and whole-genome triplication in lettuce.</title>
        <authorList>
            <person name="Reyes-Chin-Wo S."/>
            <person name="Wang Z."/>
            <person name="Yang X."/>
            <person name="Kozik A."/>
            <person name="Arikit S."/>
            <person name="Song C."/>
            <person name="Xia L."/>
            <person name="Froenicke L."/>
            <person name="Lavelle D.O."/>
            <person name="Truco M.J."/>
            <person name="Xia R."/>
            <person name="Zhu S."/>
            <person name="Xu C."/>
            <person name="Xu H."/>
            <person name="Xu X."/>
            <person name="Cox K."/>
            <person name="Korf I."/>
            <person name="Meyers B.C."/>
            <person name="Michelmore R.W."/>
        </authorList>
    </citation>
    <scope>NUCLEOTIDE SEQUENCE [LARGE SCALE GENOMIC DNA]</scope>
    <source>
        <strain evidence="2">cv. Salinas</strain>
        <tissue evidence="1">Seedlings</tissue>
    </source>
</reference>
<sequence length="96" mass="10900">MDKWDNKFCTWVSNLCNVCGNALQMKVAAAAVTTIYTNYILLCTGECEGQRKLLIFKLENLCTSFRSIKGIKFEVAKDPPNILHHNLQLRGYSKTL</sequence>
<dbReference type="EMBL" id="NBSK02000003">
    <property type="protein sequence ID" value="KAJ0215821.1"/>
    <property type="molecule type" value="Genomic_DNA"/>
</dbReference>